<keyword evidence="2" id="KW-1185">Reference proteome</keyword>
<proteinExistence type="predicted"/>
<reference evidence="1" key="1">
    <citation type="journal article" date="2014" name="Int. J. Syst. Evol. Microbiol.">
        <title>Complete genome sequence of Corynebacterium casei LMG S-19264T (=DSM 44701T), isolated from a smear-ripened cheese.</title>
        <authorList>
            <consortium name="US DOE Joint Genome Institute (JGI-PGF)"/>
            <person name="Walter F."/>
            <person name="Albersmeier A."/>
            <person name="Kalinowski J."/>
            <person name="Ruckert C."/>
        </authorList>
    </citation>
    <scope>NUCLEOTIDE SEQUENCE</scope>
    <source>
        <strain evidence="1">JCM 19831</strain>
    </source>
</reference>
<evidence type="ECO:0000313" key="2">
    <source>
        <dbReference type="Proteomes" id="UP000642070"/>
    </source>
</evidence>
<sequence>MHHDIILLLDTHLAEMHTLRMRLAAPRPVRPGERWAAAVETARSAERYAAAVDDLLGLAAAVLPPPAEPAAALDAELSAV</sequence>
<dbReference type="EMBL" id="BMPI01000009">
    <property type="protein sequence ID" value="GGM22080.1"/>
    <property type="molecule type" value="Genomic_DNA"/>
</dbReference>
<name>A0A917WQV9_9ACTN</name>
<dbReference type="AlphaFoldDB" id="A0A917WQV9"/>
<evidence type="ECO:0000313" key="1">
    <source>
        <dbReference type="EMBL" id="GGM22080.1"/>
    </source>
</evidence>
<accession>A0A917WQV9</accession>
<dbReference type="RefSeq" id="WP_190249848.1">
    <property type="nucleotide sequence ID" value="NZ_BMPI01000009.1"/>
</dbReference>
<protein>
    <submittedName>
        <fullName evidence="1">Uncharacterized protein</fullName>
    </submittedName>
</protein>
<reference evidence="1" key="2">
    <citation type="submission" date="2020-09" db="EMBL/GenBank/DDBJ databases">
        <authorList>
            <person name="Sun Q."/>
            <person name="Ohkuma M."/>
        </authorList>
    </citation>
    <scope>NUCLEOTIDE SEQUENCE</scope>
    <source>
        <strain evidence="1">JCM 19831</strain>
    </source>
</reference>
<comment type="caution">
    <text evidence="1">The sequence shown here is derived from an EMBL/GenBank/DDBJ whole genome shotgun (WGS) entry which is preliminary data.</text>
</comment>
<gene>
    <name evidence="1" type="ORF">GCM10007977_024050</name>
</gene>
<organism evidence="1 2">
    <name type="scientific">Dactylosporangium sucinum</name>
    <dbReference type="NCBI Taxonomy" id="1424081"/>
    <lineage>
        <taxon>Bacteria</taxon>
        <taxon>Bacillati</taxon>
        <taxon>Actinomycetota</taxon>
        <taxon>Actinomycetes</taxon>
        <taxon>Micromonosporales</taxon>
        <taxon>Micromonosporaceae</taxon>
        <taxon>Dactylosporangium</taxon>
    </lineage>
</organism>
<dbReference type="Proteomes" id="UP000642070">
    <property type="component" value="Unassembled WGS sequence"/>
</dbReference>